<accession>J9EKB8</accession>
<dbReference type="EMBL" id="ADBV01002558">
    <property type="protein sequence ID" value="EJW82911.1"/>
    <property type="molecule type" value="Genomic_DNA"/>
</dbReference>
<sequence length="59" mass="6870">MVPEFYSNHNKIMALCSIAKLSNFEGNRKRRIVTNFDEEDECDTAFCSAERLYDAEMQS</sequence>
<gene>
    <name evidence="1" type="ORF">WUBG_06178</name>
</gene>
<comment type="caution">
    <text evidence="1">The sequence shown here is derived from an EMBL/GenBank/DDBJ whole genome shotgun (WGS) entry which is preliminary data.</text>
</comment>
<organism evidence="1 2">
    <name type="scientific">Wuchereria bancrofti</name>
    <dbReference type="NCBI Taxonomy" id="6293"/>
    <lineage>
        <taxon>Eukaryota</taxon>
        <taxon>Metazoa</taxon>
        <taxon>Ecdysozoa</taxon>
        <taxon>Nematoda</taxon>
        <taxon>Chromadorea</taxon>
        <taxon>Rhabditida</taxon>
        <taxon>Spirurina</taxon>
        <taxon>Spiruromorpha</taxon>
        <taxon>Filarioidea</taxon>
        <taxon>Onchocercidae</taxon>
        <taxon>Wuchereria</taxon>
    </lineage>
</organism>
<proteinExistence type="predicted"/>
<dbReference type="AlphaFoldDB" id="J9EKB8"/>
<dbReference type="Proteomes" id="UP000004810">
    <property type="component" value="Unassembled WGS sequence"/>
</dbReference>
<name>J9EKB8_WUCBA</name>
<reference evidence="2" key="1">
    <citation type="submission" date="2012-08" db="EMBL/GenBank/DDBJ databases">
        <title>The Genome Sequence of Wuchereria bancrofti.</title>
        <authorList>
            <person name="Nutman T.B."/>
            <person name="Fink D.L."/>
            <person name="Russ C."/>
            <person name="Young S."/>
            <person name="Zeng Q."/>
            <person name="Koehrsen M."/>
            <person name="Alvarado L."/>
            <person name="Berlin A."/>
            <person name="Chapman S.B."/>
            <person name="Chen Z."/>
            <person name="Freedman E."/>
            <person name="Gellesch M."/>
            <person name="Goldberg J."/>
            <person name="Griggs A."/>
            <person name="Gujja S."/>
            <person name="Heilman E.R."/>
            <person name="Heiman D."/>
            <person name="Hepburn T."/>
            <person name="Howarth C."/>
            <person name="Jen D."/>
            <person name="Larson L."/>
            <person name="Lewis B."/>
            <person name="Mehta T."/>
            <person name="Park D."/>
            <person name="Pearson M."/>
            <person name="Roberts A."/>
            <person name="Saif S."/>
            <person name="Shea T."/>
            <person name="Shenoy N."/>
            <person name="Sisk P."/>
            <person name="Stolte C."/>
            <person name="Sykes S."/>
            <person name="Walk T."/>
            <person name="White J."/>
            <person name="Yandava C."/>
            <person name="Haas B."/>
            <person name="Henn M.R."/>
            <person name="Nusbaum C."/>
            <person name="Birren B."/>
        </authorList>
    </citation>
    <scope>NUCLEOTIDE SEQUENCE [LARGE SCALE GENOMIC DNA]</scope>
    <source>
        <strain evidence="2">NA</strain>
    </source>
</reference>
<evidence type="ECO:0000313" key="1">
    <source>
        <dbReference type="EMBL" id="EJW82911.1"/>
    </source>
</evidence>
<evidence type="ECO:0000313" key="2">
    <source>
        <dbReference type="Proteomes" id="UP000004810"/>
    </source>
</evidence>
<protein>
    <submittedName>
        <fullName evidence="1">Uncharacterized protein</fullName>
    </submittedName>
</protein>